<dbReference type="InterPro" id="IPR050796">
    <property type="entry name" value="SCF_F-box_component"/>
</dbReference>
<dbReference type="SUPFAM" id="SSF81383">
    <property type="entry name" value="F-box domain"/>
    <property type="match status" value="1"/>
</dbReference>
<dbReference type="PANTHER" id="PTHR31672:SF13">
    <property type="entry name" value="F-BOX PROTEIN CPR30-LIKE"/>
    <property type="match status" value="1"/>
</dbReference>
<name>A0ABM0V6K9_CAMSA</name>
<reference evidence="2" key="1">
    <citation type="journal article" date="2014" name="Nat. Commun.">
        <title>The emerging biofuel crop Camelina sativa retains a highly undifferentiated hexaploid genome structure.</title>
        <authorList>
            <person name="Kagale S."/>
            <person name="Koh C."/>
            <person name="Nixon J."/>
            <person name="Bollina V."/>
            <person name="Clarke W.E."/>
            <person name="Tuteja R."/>
            <person name="Spillane C."/>
            <person name="Robinson S.J."/>
            <person name="Links M.G."/>
            <person name="Clarke C."/>
            <person name="Higgins E.E."/>
            <person name="Huebert T."/>
            <person name="Sharpe A.G."/>
            <person name="Parkin I.A."/>
        </authorList>
    </citation>
    <scope>NUCLEOTIDE SEQUENCE [LARGE SCALE GENOMIC DNA]</scope>
    <source>
        <strain evidence="2">cv. DH55</strain>
    </source>
</reference>
<dbReference type="GeneID" id="104733825"/>
<dbReference type="InterPro" id="IPR017451">
    <property type="entry name" value="F-box-assoc_interact_dom"/>
</dbReference>
<dbReference type="InterPro" id="IPR036047">
    <property type="entry name" value="F-box-like_dom_sf"/>
</dbReference>
<dbReference type="RefSeq" id="XP_010451673.1">
    <property type="nucleotide sequence ID" value="XM_010453371.1"/>
</dbReference>
<dbReference type="Pfam" id="PF00646">
    <property type="entry name" value="F-box"/>
    <property type="match status" value="1"/>
</dbReference>
<dbReference type="SMART" id="SM00256">
    <property type="entry name" value="FBOX"/>
    <property type="match status" value="1"/>
</dbReference>
<dbReference type="PANTHER" id="PTHR31672">
    <property type="entry name" value="BNACNNG10540D PROTEIN"/>
    <property type="match status" value="1"/>
</dbReference>
<dbReference type="Gene3D" id="1.20.1280.50">
    <property type="match status" value="1"/>
</dbReference>
<dbReference type="InterPro" id="IPR006527">
    <property type="entry name" value="F-box-assoc_dom_typ1"/>
</dbReference>
<proteinExistence type="predicted"/>
<gene>
    <name evidence="3" type="primary">LOC104733825</name>
</gene>
<protein>
    <submittedName>
        <fullName evidence="3">F-box protein At5g36730-like</fullName>
    </submittedName>
</protein>
<evidence type="ECO:0000313" key="3">
    <source>
        <dbReference type="RefSeq" id="XP_010451673.1"/>
    </source>
</evidence>
<dbReference type="Proteomes" id="UP000694864">
    <property type="component" value="Chromosome 12"/>
</dbReference>
<reference evidence="3" key="2">
    <citation type="submission" date="2025-08" db="UniProtKB">
        <authorList>
            <consortium name="RefSeq"/>
        </authorList>
    </citation>
    <scope>IDENTIFICATION</scope>
    <source>
        <tissue evidence="3">Leaf</tissue>
    </source>
</reference>
<evidence type="ECO:0000313" key="2">
    <source>
        <dbReference type="Proteomes" id="UP000694864"/>
    </source>
</evidence>
<dbReference type="PROSITE" id="PS50181">
    <property type="entry name" value="FBOX"/>
    <property type="match status" value="1"/>
</dbReference>
<evidence type="ECO:0000259" key="1">
    <source>
        <dbReference type="PROSITE" id="PS50181"/>
    </source>
</evidence>
<organism evidence="2 3">
    <name type="scientific">Camelina sativa</name>
    <name type="common">False flax</name>
    <name type="synonym">Myagrum sativum</name>
    <dbReference type="NCBI Taxonomy" id="90675"/>
    <lineage>
        <taxon>Eukaryota</taxon>
        <taxon>Viridiplantae</taxon>
        <taxon>Streptophyta</taxon>
        <taxon>Embryophyta</taxon>
        <taxon>Tracheophyta</taxon>
        <taxon>Spermatophyta</taxon>
        <taxon>Magnoliopsida</taxon>
        <taxon>eudicotyledons</taxon>
        <taxon>Gunneridae</taxon>
        <taxon>Pentapetalae</taxon>
        <taxon>rosids</taxon>
        <taxon>malvids</taxon>
        <taxon>Brassicales</taxon>
        <taxon>Brassicaceae</taxon>
        <taxon>Camelineae</taxon>
        <taxon>Camelina</taxon>
    </lineage>
</organism>
<accession>A0ABM0V6K9</accession>
<sequence>MAMSDLPRELLEGILSRVPLQSTKAVRSTCKNWNTLSYDQSFTKKITRLAIKEDELLVVMMMDYKVFLMSVNLHGIHNHNDVKSCIVHKAKLICLNDGADHGVDNISSVFHCDGLLLCITNDISYTLVVGNPYCGQFRSIKLREDHKLFDRYALGYEKNDSFRNYKILRRYDKRLSRFYEFDIYNLTSGSWKVFHLALDWKIPSFQLGVSLKGNTYWFARERCIEEVGGLRTDLPGFLICFDFTTERFGPRLRLPFDSYCDEDTVTLSSVREEQLAVLFKGKYTLRMEIWVTNKIDPGEASWNKLFLAVNLTSLTGRQFLYWARSFLIDEKKNIALVLGKDASNPTRNLAYIIGDGGYFKQVYLGVSTQESCYPLVCSYVPSSVQIKQDAQVSSDIKASWLKRFFNFYAS</sequence>
<keyword evidence="2" id="KW-1185">Reference proteome</keyword>
<dbReference type="NCBIfam" id="TIGR01640">
    <property type="entry name" value="F_box_assoc_1"/>
    <property type="match status" value="1"/>
</dbReference>
<feature type="domain" description="F-box" evidence="1">
    <location>
        <begin position="1"/>
        <end position="46"/>
    </location>
</feature>
<dbReference type="InterPro" id="IPR001810">
    <property type="entry name" value="F-box_dom"/>
</dbReference>
<dbReference type="Pfam" id="PF07734">
    <property type="entry name" value="FBA_1"/>
    <property type="match status" value="1"/>
</dbReference>